<feature type="active site" description="Nucleophile" evidence="1">
    <location>
        <position position="63"/>
    </location>
</feature>
<feature type="signal peptide" evidence="3">
    <location>
        <begin position="1"/>
        <end position="47"/>
    </location>
</feature>
<dbReference type="PANTHER" id="PTHR37981:SF1">
    <property type="entry name" value="SGNH HYDROLASE-TYPE ESTERASE DOMAIN-CONTAINING PROTEIN"/>
    <property type="match status" value="1"/>
</dbReference>
<dbReference type="GO" id="GO:0019433">
    <property type="term" value="P:triglyceride catabolic process"/>
    <property type="evidence" value="ECO:0007669"/>
    <property type="project" value="TreeGrafter"/>
</dbReference>
<dbReference type="PROSITE" id="PS51318">
    <property type="entry name" value="TAT"/>
    <property type="match status" value="1"/>
</dbReference>
<feature type="domain" description="SGNH hydrolase-type esterase" evidence="4">
    <location>
        <begin position="59"/>
        <end position="296"/>
    </location>
</feature>
<evidence type="ECO:0000259" key="4">
    <source>
        <dbReference type="Pfam" id="PF13472"/>
    </source>
</evidence>
<organism evidence="5 6">
    <name type="scientific">Streptomyces coryli</name>
    <dbReference type="NCBI Taxonomy" id="1128680"/>
    <lineage>
        <taxon>Bacteria</taxon>
        <taxon>Bacillati</taxon>
        <taxon>Actinomycetota</taxon>
        <taxon>Actinomycetes</taxon>
        <taxon>Kitasatosporales</taxon>
        <taxon>Streptomycetaceae</taxon>
        <taxon>Streptomyces</taxon>
    </lineage>
</organism>
<dbReference type="PANTHER" id="PTHR37981">
    <property type="entry name" value="LIPASE 2"/>
    <property type="match status" value="1"/>
</dbReference>
<dbReference type="EMBL" id="JAAKZV010000063">
    <property type="protein sequence ID" value="NGN65471.1"/>
    <property type="molecule type" value="Genomic_DNA"/>
</dbReference>
<evidence type="ECO:0000256" key="1">
    <source>
        <dbReference type="PIRSR" id="PIRSR637460-1"/>
    </source>
</evidence>
<gene>
    <name evidence="5" type="ORF">G5C51_16400</name>
</gene>
<dbReference type="SUPFAM" id="SSF52266">
    <property type="entry name" value="SGNH hydrolase"/>
    <property type="match status" value="1"/>
</dbReference>
<dbReference type="GO" id="GO:0004806">
    <property type="term" value="F:triacylglycerol lipase activity"/>
    <property type="evidence" value="ECO:0007669"/>
    <property type="project" value="TreeGrafter"/>
</dbReference>
<feature type="active site" evidence="1">
    <location>
        <position position="289"/>
    </location>
</feature>
<keyword evidence="5" id="KW-0378">Hydrolase</keyword>
<accession>A0A6G4U2L4</accession>
<dbReference type="CDD" id="cd01823">
    <property type="entry name" value="SEST_like"/>
    <property type="match status" value="1"/>
</dbReference>
<dbReference type="InterPro" id="IPR006311">
    <property type="entry name" value="TAT_signal"/>
</dbReference>
<feature type="disulfide bond" evidence="2">
    <location>
        <begin position="160"/>
        <end position="170"/>
    </location>
</feature>
<dbReference type="RefSeq" id="WP_165237929.1">
    <property type="nucleotide sequence ID" value="NZ_JAAKZV010000063.1"/>
</dbReference>
<dbReference type="Pfam" id="PF13472">
    <property type="entry name" value="Lipase_GDSL_2"/>
    <property type="match status" value="1"/>
</dbReference>
<feature type="disulfide bond" evidence="2">
    <location>
        <begin position="79"/>
        <end position="104"/>
    </location>
</feature>
<sequence>MSATTFPSHPGAAVQTSDRLRRAATALGAAALAAATLLTLSAAPAHAADDAAAGEVYVALGDSMASGPLIPTPTGPLACGRSTHNYPHTLAARLNVATFRDVTCSGADTTDMTNPQKLSLGGVAAGEAPPQFNALTADTTLVTLTIGGNDVGLVGVAQDCMTVNPFATPCKGEFAAEVQRKTAELGPKLAAVLDGIHARAPKARVLVTGYGAYIKPGGCFPLQPVLNSDADFLQGSVDAMSAVIAQQAKAHNASYVDVKTPSAGHDACAAPDKRWLEGYVPTSLAAPLHPNRRGEEAYAGIIAGQLG</sequence>
<proteinExistence type="predicted"/>
<reference evidence="5 6" key="1">
    <citation type="submission" date="2020-02" db="EMBL/GenBank/DDBJ databases">
        <title>Whole-genome analyses of novel actinobacteria.</title>
        <authorList>
            <person name="Sahin N."/>
        </authorList>
    </citation>
    <scope>NUCLEOTIDE SEQUENCE [LARGE SCALE GENOMIC DNA]</scope>
    <source>
        <strain evidence="5 6">A7024</strain>
    </source>
</reference>
<evidence type="ECO:0000256" key="3">
    <source>
        <dbReference type="SAM" id="SignalP"/>
    </source>
</evidence>
<dbReference type="InterPro" id="IPR013830">
    <property type="entry name" value="SGNH_hydro"/>
</dbReference>
<dbReference type="Proteomes" id="UP000481583">
    <property type="component" value="Unassembled WGS sequence"/>
</dbReference>
<keyword evidence="2" id="KW-1015">Disulfide bond</keyword>
<keyword evidence="6" id="KW-1185">Reference proteome</keyword>
<dbReference type="AlphaFoldDB" id="A0A6G4U2L4"/>
<dbReference type="Gene3D" id="3.40.50.1110">
    <property type="entry name" value="SGNH hydrolase"/>
    <property type="match status" value="1"/>
</dbReference>
<dbReference type="InterPro" id="IPR037460">
    <property type="entry name" value="SEST-like"/>
</dbReference>
<feature type="chain" id="PRO_5026080337" evidence="3">
    <location>
        <begin position="48"/>
        <end position="307"/>
    </location>
</feature>
<keyword evidence="3" id="KW-0732">Signal</keyword>
<protein>
    <submittedName>
        <fullName evidence="5">SGNH/GDSL hydrolase family protein</fullName>
    </submittedName>
</protein>
<comment type="caution">
    <text evidence="5">The sequence shown here is derived from an EMBL/GenBank/DDBJ whole genome shotgun (WGS) entry which is preliminary data.</text>
</comment>
<evidence type="ECO:0000256" key="2">
    <source>
        <dbReference type="PIRSR" id="PIRSR637460-2"/>
    </source>
</evidence>
<dbReference type="InterPro" id="IPR036514">
    <property type="entry name" value="SGNH_hydro_sf"/>
</dbReference>
<feature type="disulfide bond" evidence="2">
    <location>
        <begin position="219"/>
        <end position="268"/>
    </location>
</feature>
<evidence type="ECO:0000313" key="5">
    <source>
        <dbReference type="EMBL" id="NGN65471.1"/>
    </source>
</evidence>
<evidence type="ECO:0000313" key="6">
    <source>
        <dbReference type="Proteomes" id="UP000481583"/>
    </source>
</evidence>
<name>A0A6G4U2L4_9ACTN</name>